<comment type="caution">
    <text evidence="7">The sequence shown here is derived from an EMBL/GenBank/DDBJ whole genome shotgun (WGS) entry which is preliminary data.</text>
</comment>
<dbReference type="InterPro" id="IPR052041">
    <property type="entry name" value="Nucleic_acid_metab_PIN/TRAM"/>
</dbReference>
<organism evidence="7 8">
    <name type="scientific">Virgibacillus oceani</name>
    <dbReference type="NCBI Taxonomy" id="1479511"/>
    <lineage>
        <taxon>Bacteria</taxon>
        <taxon>Bacillati</taxon>
        <taxon>Bacillota</taxon>
        <taxon>Bacilli</taxon>
        <taxon>Bacillales</taxon>
        <taxon>Bacillaceae</taxon>
        <taxon>Virgibacillus</taxon>
    </lineage>
</organism>
<feature type="transmembrane region" description="Helical" evidence="5">
    <location>
        <begin position="9"/>
        <end position="26"/>
    </location>
</feature>
<keyword evidence="8" id="KW-1185">Reference proteome</keyword>
<evidence type="ECO:0000256" key="3">
    <source>
        <dbReference type="ARBA" id="ARBA00022801"/>
    </source>
</evidence>
<reference evidence="7" key="1">
    <citation type="journal article" date="2014" name="Int. J. Syst. Evol. Microbiol.">
        <title>Complete genome sequence of Corynebacterium casei LMG S-19264T (=DSM 44701T), isolated from a smear-ripened cheese.</title>
        <authorList>
            <consortium name="US DOE Joint Genome Institute (JGI-PGF)"/>
            <person name="Walter F."/>
            <person name="Albersmeier A."/>
            <person name="Kalinowski J."/>
            <person name="Ruckert C."/>
        </authorList>
    </citation>
    <scope>NUCLEOTIDE SEQUENCE</scope>
    <source>
        <strain evidence="7">CGMCC 1.12754</strain>
    </source>
</reference>
<evidence type="ECO:0000313" key="7">
    <source>
        <dbReference type="EMBL" id="GGG60922.1"/>
    </source>
</evidence>
<dbReference type="GO" id="GO:0016787">
    <property type="term" value="F:hydrolase activity"/>
    <property type="evidence" value="ECO:0007669"/>
    <property type="project" value="UniProtKB-KW"/>
</dbReference>
<feature type="transmembrane region" description="Helical" evidence="5">
    <location>
        <begin position="38"/>
        <end position="62"/>
    </location>
</feature>
<feature type="transmembrane region" description="Helical" evidence="5">
    <location>
        <begin position="74"/>
        <end position="95"/>
    </location>
</feature>
<dbReference type="PANTHER" id="PTHR11603">
    <property type="entry name" value="AAA FAMILY ATPASE"/>
    <property type="match status" value="1"/>
</dbReference>
<dbReference type="Proteomes" id="UP000622860">
    <property type="component" value="Unassembled WGS sequence"/>
</dbReference>
<comment type="cofactor">
    <cofactor evidence="1">
        <name>Mg(2+)</name>
        <dbReference type="ChEBI" id="CHEBI:18420"/>
    </cofactor>
</comment>
<proteinExistence type="predicted"/>
<evidence type="ECO:0000259" key="6">
    <source>
        <dbReference type="PROSITE" id="PS50926"/>
    </source>
</evidence>
<evidence type="ECO:0000313" key="8">
    <source>
        <dbReference type="Proteomes" id="UP000622860"/>
    </source>
</evidence>
<dbReference type="GO" id="GO:0004518">
    <property type="term" value="F:nuclease activity"/>
    <property type="evidence" value="ECO:0007669"/>
    <property type="project" value="UniProtKB-KW"/>
</dbReference>
<evidence type="ECO:0000256" key="4">
    <source>
        <dbReference type="ARBA" id="ARBA00022842"/>
    </source>
</evidence>
<feature type="domain" description="TRAM" evidence="6">
    <location>
        <begin position="289"/>
        <end position="350"/>
    </location>
</feature>
<keyword evidence="5" id="KW-1133">Transmembrane helix</keyword>
<dbReference type="InterPro" id="IPR002716">
    <property type="entry name" value="PIN_dom"/>
</dbReference>
<evidence type="ECO:0000256" key="2">
    <source>
        <dbReference type="ARBA" id="ARBA00022722"/>
    </source>
</evidence>
<dbReference type="EMBL" id="BMFR01000001">
    <property type="protein sequence ID" value="GGG60922.1"/>
    <property type="molecule type" value="Genomic_DNA"/>
</dbReference>
<dbReference type="SUPFAM" id="SSF88723">
    <property type="entry name" value="PIN domain-like"/>
    <property type="match status" value="1"/>
</dbReference>
<dbReference type="Pfam" id="PF01850">
    <property type="entry name" value="PIN"/>
    <property type="match status" value="1"/>
</dbReference>
<protein>
    <submittedName>
        <fullName evidence="7">PIN/TRAM domain-containing protein</fullName>
    </submittedName>
</protein>
<dbReference type="Gene3D" id="3.40.50.1010">
    <property type="entry name" value="5'-nuclease"/>
    <property type="match status" value="1"/>
</dbReference>
<sequence>MLDIILKRITIIMSGTIGIFLVLDLINGMTNGKVPLWVSYLIGIVVFFITIFWMIGYGISFIRLIEEKLMEVPVTNVLCGSIGLILGLSLAFLITSPLKEMSIGVVNTVFPIFLTLLFGYLGFQVGFKKKNDIINLLPALELNDTKNTKIGVESKKELQRKVKILDTGAILDGRIEEICKTGFLEGTLVIPEFVLEEVQHVADSSEPIKRNRGRKGLDTLNRIQKELELQVEIYEGGFNEIKAVDRFVKLAKLLNGTVVTNDSNLNKVCNLHDVNVLNINDLARAIKPVVFPGEKINVQIIKDGKDDNQGVAYLDDGTMIVVEKGRDYIGDYIDVLVTKLLQTPAGKMIFAKPIIQKG</sequence>
<gene>
    <name evidence="7" type="ORF">GCM10011398_00190</name>
</gene>
<dbReference type="InterPro" id="IPR002792">
    <property type="entry name" value="TRAM_dom"/>
</dbReference>
<keyword evidence="5" id="KW-0812">Transmembrane</keyword>
<evidence type="ECO:0000256" key="1">
    <source>
        <dbReference type="ARBA" id="ARBA00001946"/>
    </source>
</evidence>
<feature type="transmembrane region" description="Helical" evidence="5">
    <location>
        <begin position="101"/>
        <end position="123"/>
    </location>
</feature>
<dbReference type="SMART" id="SM00670">
    <property type="entry name" value="PINc"/>
    <property type="match status" value="1"/>
</dbReference>
<dbReference type="Pfam" id="PF01938">
    <property type="entry name" value="TRAM"/>
    <property type="match status" value="1"/>
</dbReference>
<reference evidence="7" key="2">
    <citation type="submission" date="2020-09" db="EMBL/GenBank/DDBJ databases">
        <authorList>
            <person name="Sun Q."/>
            <person name="Zhou Y."/>
        </authorList>
    </citation>
    <scope>NUCLEOTIDE SEQUENCE</scope>
    <source>
        <strain evidence="7">CGMCC 1.12754</strain>
    </source>
</reference>
<evidence type="ECO:0000256" key="5">
    <source>
        <dbReference type="SAM" id="Phobius"/>
    </source>
</evidence>
<accession>A0A917GY71</accession>
<keyword evidence="4" id="KW-0460">Magnesium</keyword>
<name>A0A917GY71_9BACI</name>
<dbReference type="PANTHER" id="PTHR11603:SF147">
    <property type="entry name" value="MEMBRANE PROTEIN"/>
    <property type="match status" value="1"/>
</dbReference>
<keyword evidence="3" id="KW-0378">Hydrolase</keyword>
<keyword evidence="2" id="KW-0540">Nuclease</keyword>
<dbReference type="AlphaFoldDB" id="A0A917GY71"/>
<keyword evidence="5" id="KW-0472">Membrane</keyword>
<dbReference type="InterPro" id="IPR029060">
    <property type="entry name" value="PIN-like_dom_sf"/>
</dbReference>
<dbReference type="PROSITE" id="PS50926">
    <property type="entry name" value="TRAM"/>
    <property type="match status" value="1"/>
</dbReference>
<dbReference type="CDD" id="cd09877">
    <property type="entry name" value="PIN_YacL-like"/>
    <property type="match status" value="1"/>
</dbReference>